<sequence>MALSYEQKHLEIIDRFKKLSSKDSDEWVLRLDPWPKREKQKTCVACVAKKPENQDNSCQEPSLGIIVLYLDQTTFKVVKVDSSACLAAKLSDNFFLGKSLQEFCRRNEWPTVDLILETAPRVEGACAELTFVVDGRNVATRASMLRSFSADEPHQLRCEILKSLPEPVCRSMSLAVPEPSTSTIMLSNNATEFEVHDGATFGLNRTFSTPPEVAVVPGPTKRRNSRKGRARETQLSRLDSVIDSVASASTEVTNSEPSLLKSMLETKRPLDSFQNDGGWPLVTEPEPYNSPKCFQSAILPGMDFPNPETKKKRQKASKPRKTASFMKKSVK</sequence>
<dbReference type="Proteomes" id="UP000887576">
    <property type="component" value="Unplaced"/>
</dbReference>
<accession>A0AC34R242</accession>
<organism evidence="1 2">
    <name type="scientific">Panagrolaimus sp. JU765</name>
    <dbReference type="NCBI Taxonomy" id="591449"/>
    <lineage>
        <taxon>Eukaryota</taxon>
        <taxon>Metazoa</taxon>
        <taxon>Ecdysozoa</taxon>
        <taxon>Nematoda</taxon>
        <taxon>Chromadorea</taxon>
        <taxon>Rhabditida</taxon>
        <taxon>Tylenchina</taxon>
        <taxon>Panagrolaimomorpha</taxon>
        <taxon>Panagrolaimoidea</taxon>
        <taxon>Panagrolaimidae</taxon>
        <taxon>Panagrolaimus</taxon>
    </lineage>
</organism>
<name>A0AC34R242_9BILA</name>
<evidence type="ECO:0000313" key="2">
    <source>
        <dbReference type="WBParaSite" id="JU765_v2.g2743.t1"/>
    </source>
</evidence>
<protein>
    <submittedName>
        <fullName evidence="2">Uncharacterized protein</fullName>
    </submittedName>
</protein>
<evidence type="ECO:0000313" key="1">
    <source>
        <dbReference type="Proteomes" id="UP000887576"/>
    </source>
</evidence>
<reference evidence="2" key="1">
    <citation type="submission" date="2022-11" db="UniProtKB">
        <authorList>
            <consortium name="WormBaseParasite"/>
        </authorList>
    </citation>
    <scope>IDENTIFICATION</scope>
</reference>
<dbReference type="WBParaSite" id="JU765_v2.g2743.t1">
    <property type="protein sequence ID" value="JU765_v2.g2743.t1"/>
    <property type="gene ID" value="JU765_v2.g2743"/>
</dbReference>
<proteinExistence type="predicted"/>